<comment type="caution">
    <text evidence="2">The sequence shown here is derived from an EMBL/GenBank/DDBJ whole genome shotgun (WGS) entry which is preliminary data.</text>
</comment>
<dbReference type="PROSITE" id="PS51257">
    <property type="entry name" value="PROKAR_LIPOPROTEIN"/>
    <property type="match status" value="1"/>
</dbReference>
<name>A0A7W9SU63_ARMRO</name>
<feature type="transmembrane region" description="Helical" evidence="1">
    <location>
        <begin position="7"/>
        <end position="28"/>
    </location>
</feature>
<evidence type="ECO:0000256" key="1">
    <source>
        <dbReference type="SAM" id="Phobius"/>
    </source>
</evidence>
<keyword evidence="3" id="KW-1185">Reference proteome</keyword>
<sequence length="128" mass="14150">MESRNPLNTIFTLVLTACLVLEMVARVVFLGSSLLAATLSFLLVGGTAALCLWYTGLSRTIPLTRMALLCRIVVTTQVVLTAKDLVRLESLPLLYRLLYAVACLSLSVVTAFILERDLRLVLEQNHEK</sequence>
<feature type="transmembrane region" description="Helical" evidence="1">
    <location>
        <begin position="94"/>
        <end position="114"/>
    </location>
</feature>
<keyword evidence="1" id="KW-1133">Transmembrane helix</keyword>
<dbReference type="RefSeq" id="WP_184201045.1">
    <property type="nucleotide sequence ID" value="NZ_JACHGW010000004.1"/>
</dbReference>
<dbReference type="Proteomes" id="UP000520814">
    <property type="component" value="Unassembled WGS sequence"/>
</dbReference>
<keyword evidence="1" id="KW-0812">Transmembrane</keyword>
<proteinExistence type="predicted"/>
<organism evidence="2 3">
    <name type="scientific">Armatimonas rosea</name>
    <dbReference type="NCBI Taxonomy" id="685828"/>
    <lineage>
        <taxon>Bacteria</taxon>
        <taxon>Bacillati</taxon>
        <taxon>Armatimonadota</taxon>
        <taxon>Armatimonadia</taxon>
        <taxon>Armatimonadales</taxon>
        <taxon>Armatimonadaceae</taxon>
        <taxon>Armatimonas</taxon>
    </lineage>
</organism>
<gene>
    <name evidence="2" type="ORF">HNQ39_004105</name>
</gene>
<reference evidence="2 3" key="1">
    <citation type="submission" date="2020-08" db="EMBL/GenBank/DDBJ databases">
        <title>Genomic Encyclopedia of Type Strains, Phase IV (KMG-IV): sequencing the most valuable type-strain genomes for metagenomic binning, comparative biology and taxonomic classification.</title>
        <authorList>
            <person name="Goeker M."/>
        </authorList>
    </citation>
    <scope>NUCLEOTIDE SEQUENCE [LARGE SCALE GENOMIC DNA]</scope>
    <source>
        <strain evidence="2 3">DSM 23562</strain>
    </source>
</reference>
<dbReference type="AlphaFoldDB" id="A0A7W9SU63"/>
<evidence type="ECO:0000313" key="2">
    <source>
        <dbReference type="EMBL" id="MBB6052284.1"/>
    </source>
</evidence>
<feature type="transmembrane region" description="Helical" evidence="1">
    <location>
        <begin position="34"/>
        <end position="54"/>
    </location>
</feature>
<protein>
    <submittedName>
        <fullName evidence="2">Uncharacterized protein</fullName>
    </submittedName>
</protein>
<keyword evidence="1" id="KW-0472">Membrane</keyword>
<accession>A0A7W9SU63</accession>
<dbReference type="EMBL" id="JACHGW010000004">
    <property type="protein sequence ID" value="MBB6052284.1"/>
    <property type="molecule type" value="Genomic_DNA"/>
</dbReference>
<evidence type="ECO:0000313" key="3">
    <source>
        <dbReference type="Proteomes" id="UP000520814"/>
    </source>
</evidence>